<evidence type="ECO:0000256" key="12">
    <source>
        <dbReference type="ARBA" id="ARBA00023316"/>
    </source>
</evidence>
<dbReference type="UniPathway" id="UPA00219"/>
<evidence type="ECO:0000256" key="10">
    <source>
        <dbReference type="ARBA" id="ARBA00022984"/>
    </source>
</evidence>
<feature type="domain" description="Mur ligase central" evidence="17">
    <location>
        <begin position="116"/>
        <end position="284"/>
    </location>
</feature>
<evidence type="ECO:0000256" key="13">
    <source>
        <dbReference type="ARBA" id="ARBA00047833"/>
    </source>
</evidence>
<keyword evidence="12 14" id="KW-0961">Cell wall biogenesis/degradation</keyword>
<proteinExistence type="inferred from homology"/>
<dbReference type="AlphaFoldDB" id="A0A8J7G745"/>
<dbReference type="InterPro" id="IPR013221">
    <property type="entry name" value="Mur_ligase_cen"/>
</dbReference>
<evidence type="ECO:0000256" key="8">
    <source>
        <dbReference type="ARBA" id="ARBA00022840"/>
    </source>
</evidence>
<evidence type="ECO:0000313" key="19">
    <source>
        <dbReference type="Proteomes" id="UP000608754"/>
    </source>
</evidence>
<keyword evidence="19" id="KW-1185">Reference proteome</keyword>
<name>A0A8J7G745_9FLAO</name>
<evidence type="ECO:0000256" key="3">
    <source>
        <dbReference type="ARBA" id="ARBA00012211"/>
    </source>
</evidence>
<dbReference type="GO" id="GO:0051301">
    <property type="term" value="P:cell division"/>
    <property type="evidence" value="ECO:0007669"/>
    <property type="project" value="UniProtKB-KW"/>
</dbReference>
<evidence type="ECO:0000313" key="18">
    <source>
        <dbReference type="EMBL" id="MBF0596690.1"/>
    </source>
</evidence>
<evidence type="ECO:0000259" key="17">
    <source>
        <dbReference type="Pfam" id="PF08245"/>
    </source>
</evidence>
<dbReference type="Pfam" id="PF08245">
    <property type="entry name" value="Mur_ligase_M"/>
    <property type="match status" value="1"/>
</dbReference>
<dbReference type="Gene3D" id="3.40.1190.10">
    <property type="entry name" value="Mur-like, catalytic domain"/>
    <property type="match status" value="1"/>
</dbReference>
<evidence type="ECO:0000256" key="5">
    <source>
        <dbReference type="ARBA" id="ARBA00022598"/>
    </source>
</evidence>
<evidence type="ECO:0000259" key="16">
    <source>
        <dbReference type="Pfam" id="PF02875"/>
    </source>
</evidence>
<evidence type="ECO:0000256" key="2">
    <source>
        <dbReference type="ARBA" id="ARBA00004752"/>
    </source>
</evidence>
<dbReference type="GO" id="GO:0008360">
    <property type="term" value="P:regulation of cell shape"/>
    <property type="evidence" value="ECO:0007669"/>
    <property type="project" value="UniProtKB-KW"/>
</dbReference>
<dbReference type="GO" id="GO:0005524">
    <property type="term" value="F:ATP binding"/>
    <property type="evidence" value="ECO:0007669"/>
    <property type="project" value="UniProtKB-UniRule"/>
</dbReference>
<keyword evidence="9 14" id="KW-0133">Cell shape</keyword>
<dbReference type="EMBL" id="JADGIK010000002">
    <property type="protein sequence ID" value="MBF0596690.1"/>
    <property type="molecule type" value="Genomic_DNA"/>
</dbReference>
<reference evidence="18" key="1">
    <citation type="submission" date="2020-10" db="EMBL/GenBank/DDBJ databases">
        <authorList>
            <person name="Lu T."/>
            <person name="Wang Q."/>
            <person name="Han X."/>
        </authorList>
    </citation>
    <scope>NUCLEOTIDE SEQUENCE</scope>
    <source>
        <strain evidence="18">WQ 117</strain>
    </source>
</reference>
<dbReference type="PANTHER" id="PTHR43445">
    <property type="entry name" value="UDP-N-ACETYLMURAMATE--L-ALANINE LIGASE-RELATED"/>
    <property type="match status" value="1"/>
</dbReference>
<evidence type="ECO:0000259" key="15">
    <source>
        <dbReference type="Pfam" id="PF01225"/>
    </source>
</evidence>
<keyword evidence="4 14" id="KW-0963">Cytoplasm</keyword>
<feature type="domain" description="Mur ligase N-terminal catalytic" evidence="15">
    <location>
        <begin position="9"/>
        <end position="111"/>
    </location>
</feature>
<evidence type="ECO:0000256" key="9">
    <source>
        <dbReference type="ARBA" id="ARBA00022960"/>
    </source>
</evidence>
<evidence type="ECO:0000256" key="14">
    <source>
        <dbReference type="HAMAP-Rule" id="MF_00046"/>
    </source>
</evidence>
<comment type="subcellular location">
    <subcellularLocation>
        <location evidence="1 14">Cytoplasm</location>
    </subcellularLocation>
</comment>
<keyword evidence="11 14" id="KW-0131">Cell cycle</keyword>
<dbReference type="InterPro" id="IPR036565">
    <property type="entry name" value="Mur-like_cat_sf"/>
</dbReference>
<dbReference type="SUPFAM" id="SSF51984">
    <property type="entry name" value="MurCD N-terminal domain"/>
    <property type="match status" value="1"/>
</dbReference>
<dbReference type="RefSeq" id="WP_194182216.1">
    <property type="nucleotide sequence ID" value="NZ_JADGIK010000002.1"/>
</dbReference>
<dbReference type="GO" id="GO:0071555">
    <property type="term" value="P:cell wall organization"/>
    <property type="evidence" value="ECO:0007669"/>
    <property type="project" value="UniProtKB-KW"/>
</dbReference>
<evidence type="ECO:0000256" key="1">
    <source>
        <dbReference type="ARBA" id="ARBA00004496"/>
    </source>
</evidence>
<dbReference type="Pfam" id="PF02875">
    <property type="entry name" value="Mur_ligase_C"/>
    <property type="match status" value="1"/>
</dbReference>
<keyword evidence="8 14" id="KW-0067">ATP-binding</keyword>
<evidence type="ECO:0000256" key="11">
    <source>
        <dbReference type="ARBA" id="ARBA00023306"/>
    </source>
</evidence>
<keyword evidence="7 14" id="KW-0547">Nucleotide-binding</keyword>
<feature type="binding site" evidence="14">
    <location>
        <begin position="118"/>
        <end position="124"/>
    </location>
    <ligand>
        <name>ATP</name>
        <dbReference type="ChEBI" id="CHEBI:30616"/>
    </ligand>
</feature>
<dbReference type="HAMAP" id="MF_00046">
    <property type="entry name" value="MurC"/>
    <property type="match status" value="1"/>
</dbReference>
<dbReference type="Gene3D" id="3.90.190.20">
    <property type="entry name" value="Mur ligase, C-terminal domain"/>
    <property type="match status" value="1"/>
</dbReference>
<dbReference type="EC" id="6.3.2.8" evidence="3 14"/>
<keyword evidence="5 14" id="KW-0436">Ligase</keyword>
<comment type="similarity">
    <text evidence="14">Belongs to the MurCDEF family.</text>
</comment>
<organism evidence="18 19">
    <name type="scientific">Faecalibacter rhinopitheci</name>
    <dbReference type="NCBI Taxonomy" id="2779678"/>
    <lineage>
        <taxon>Bacteria</taxon>
        <taxon>Pseudomonadati</taxon>
        <taxon>Bacteroidota</taxon>
        <taxon>Flavobacteriia</taxon>
        <taxon>Flavobacteriales</taxon>
        <taxon>Weeksellaceae</taxon>
        <taxon>Faecalibacter</taxon>
    </lineage>
</organism>
<accession>A0A8J7G745</accession>
<dbReference type="GO" id="GO:0009252">
    <property type="term" value="P:peptidoglycan biosynthetic process"/>
    <property type="evidence" value="ECO:0007669"/>
    <property type="project" value="UniProtKB-UniRule"/>
</dbReference>
<dbReference type="InterPro" id="IPR004101">
    <property type="entry name" value="Mur_ligase_C"/>
</dbReference>
<dbReference type="Proteomes" id="UP000608754">
    <property type="component" value="Unassembled WGS sequence"/>
</dbReference>
<keyword evidence="6 14" id="KW-0132">Cell division</keyword>
<dbReference type="InterPro" id="IPR000713">
    <property type="entry name" value="Mur_ligase_N"/>
</dbReference>
<dbReference type="Gene3D" id="3.40.50.720">
    <property type="entry name" value="NAD(P)-binding Rossmann-like Domain"/>
    <property type="match status" value="1"/>
</dbReference>
<comment type="caution">
    <text evidence="18">The sequence shown here is derived from an EMBL/GenBank/DDBJ whole genome shotgun (WGS) entry which is preliminary data.</text>
</comment>
<dbReference type="PANTHER" id="PTHR43445:SF3">
    <property type="entry name" value="UDP-N-ACETYLMURAMATE--L-ALANINE LIGASE"/>
    <property type="match status" value="1"/>
</dbReference>
<sequence length="447" mass="50174">MGILDKKYYYFIGAGGIGMSALERYFNSMGKSVLGYDKTPTELTNQLIKEGIDIHFNDDVKSIPSDINQENTLVIYTPAIPKNHQELNYFFDQNFDVLKRSEVLGEITKNTYGIGVAGTHGKTTTSSILGHILKVADLESTAFLGGIAENYQSNMILNGSKYTVAEADEFDRSFLKLSPKVAIITSDDADHLDIYGEREEVKKSFQEFASIVEEKLFVRKGLSFSNANTYGVNEDADYNAINVRIQDGYYIFDVETPNGMLVDIKFQLPGRHNMENAVAAIAVADYLGVSSEKIHEALATFIGVKRRFNRFEAKGKIYIDDYAHHPTELDAVIKSLRELYPNKKILGVFQPHLFTRTRDFAEEFGQSLSALDELILLDIYPARELPIEGITSKWLSEFVNLTEKSVYSLEKSLEAIKSKEFDILLTVGAGNIDTIVKPIKEWLKGEA</sequence>
<evidence type="ECO:0000256" key="7">
    <source>
        <dbReference type="ARBA" id="ARBA00022741"/>
    </source>
</evidence>
<feature type="domain" description="Mur ligase C-terminal" evidence="16">
    <location>
        <begin position="306"/>
        <end position="430"/>
    </location>
</feature>
<dbReference type="Pfam" id="PF01225">
    <property type="entry name" value="Mur_ligase"/>
    <property type="match status" value="1"/>
</dbReference>
<comment type="catalytic activity">
    <reaction evidence="13 14">
        <text>UDP-N-acetyl-alpha-D-muramate + L-alanine + ATP = UDP-N-acetyl-alpha-D-muramoyl-L-alanine + ADP + phosphate + H(+)</text>
        <dbReference type="Rhea" id="RHEA:23372"/>
        <dbReference type="ChEBI" id="CHEBI:15378"/>
        <dbReference type="ChEBI" id="CHEBI:30616"/>
        <dbReference type="ChEBI" id="CHEBI:43474"/>
        <dbReference type="ChEBI" id="CHEBI:57972"/>
        <dbReference type="ChEBI" id="CHEBI:70757"/>
        <dbReference type="ChEBI" id="CHEBI:83898"/>
        <dbReference type="ChEBI" id="CHEBI:456216"/>
        <dbReference type="EC" id="6.3.2.8"/>
    </reaction>
</comment>
<dbReference type="InterPro" id="IPR036615">
    <property type="entry name" value="Mur_ligase_C_dom_sf"/>
</dbReference>
<dbReference type="NCBIfam" id="TIGR01082">
    <property type="entry name" value="murC"/>
    <property type="match status" value="1"/>
</dbReference>
<dbReference type="InterPro" id="IPR050061">
    <property type="entry name" value="MurCDEF_pg_biosynth"/>
</dbReference>
<gene>
    <name evidence="14" type="primary">murC</name>
    <name evidence="18" type="ORF">IM532_04390</name>
</gene>
<dbReference type="SUPFAM" id="SSF53623">
    <property type="entry name" value="MurD-like peptide ligases, catalytic domain"/>
    <property type="match status" value="1"/>
</dbReference>
<dbReference type="GO" id="GO:0008763">
    <property type="term" value="F:UDP-N-acetylmuramate-L-alanine ligase activity"/>
    <property type="evidence" value="ECO:0007669"/>
    <property type="project" value="UniProtKB-UniRule"/>
</dbReference>
<comment type="function">
    <text evidence="14">Cell wall formation.</text>
</comment>
<evidence type="ECO:0000256" key="4">
    <source>
        <dbReference type="ARBA" id="ARBA00022490"/>
    </source>
</evidence>
<keyword evidence="10 14" id="KW-0573">Peptidoglycan synthesis</keyword>
<dbReference type="SUPFAM" id="SSF53244">
    <property type="entry name" value="MurD-like peptide ligases, peptide-binding domain"/>
    <property type="match status" value="1"/>
</dbReference>
<evidence type="ECO:0000256" key="6">
    <source>
        <dbReference type="ARBA" id="ARBA00022618"/>
    </source>
</evidence>
<comment type="pathway">
    <text evidence="2 14">Cell wall biogenesis; peptidoglycan biosynthesis.</text>
</comment>
<protein>
    <recommendedName>
        <fullName evidence="3 14">UDP-N-acetylmuramate--L-alanine ligase</fullName>
        <ecNumber evidence="3 14">6.3.2.8</ecNumber>
    </recommendedName>
    <alternativeName>
        <fullName evidence="14">UDP-N-acetylmuramoyl-L-alanine synthetase</fullName>
    </alternativeName>
</protein>
<dbReference type="InterPro" id="IPR005758">
    <property type="entry name" value="UDP-N-AcMur_Ala_ligase_MurC"/>
</dbReference>
<dbReference type="GO" id="GO:0005737">
    <property type="term" value="C:cytoplasm"/>
    <property type="evidence" value="ECO:0007669"/>
    <property type="project" value="UniProtKB-SubCell"/>
</dbReference>